<dbReference type="WBParaSite" id="nRc.2.0.1.t40314-RA">
    <property type="protein sequence ID" value="nRc.2.0.1.t40314-RA"/>
    <property type="gene ID" value="nRc.2.0.1.g40314"/>
</dbReference>
<reference evidence="2" key="1">
    <citation type="submission" date="2022-11" db="UniProtKB">
        <authorList>
            <consortium name="WormBaseParasite"/>
        </authorList>
    </citation>
    <scope>IDENTIFICATION</scope>
</reference>
<organism evidence="1 2">
    <name type="scientific">Romanomermis culicivorax</name>
    <name type="common">Nematode worm</name>
    <dbReference type="NCBI Taxonomy" id="13658"/>
    <lineage>
        <taxon>Eukaryota</taxon>
        <taxon>Metazoa</taxon>
        <taxon>Ecdysozoa</taxon>
        <taxon>Nematoda</taxon>
        <taxon>Enoplea</taxon>
        <taxon>Dorylaimia</taxon>
        <taxon>Mermithida</taxon>
        <taxon>Mermithoidea</taxon>
        <taxon>Mermithidae</taxon>
        <taxon>Romanomermis</taxon>
    </lineage>
</organism>
<accession>A0A915KPD4</accession>
<name>A0A915KPD4_ROMCU</name>
<proteinExistence type="predicted"/>
<keyword evidence="1" id="KW-1185">Reference proteome</keyword>
<evidence type="ECO:0000313" key="2">
    <source>
        <dbReference type="WBParaSite" id="nRc.2.0.1.t40314-RA"/>
    </source>
</evidence>
<evidence type="ECO:0000313" key="1">
    <source>
        <dbReference type="Proteomes" id="UP000887565"/>
    </source>
</evidence>
<dbReference type="Proteomes" id="UP000887565">
    <property type="component" value="Unplaced"/>
</dbReference>
<protein>
    <submittedName>
        <fullName evidence="2">Uncharacterized protein</fullName>
    </submittedName>
</protein>
<sequence length="214" mass="24886">MNEHHDSQLTYRLFIFVISQSGEHMSQKRVLVAQAIDDHSAYKFRNVTAQKRSYSQVKYYEKPFLYTFNAVLNCQNEKVFWSPTWARLLRVATAATSTTDCCKKRASFPLLSWLKRADGTRKIYNERWPSTDTIHFHRRTTPALDPWAFLEYANLDHLVPRHLKGCLSSLTGFMLHPIFHLYPIVFKIDAGIVENIANRFAQSAQEVLKCQELG</sequence>
<dbReference type="AlphaFoldDB" id="A0A915KPD4"/>